<evidence type="ECO:0000259" key="6">
    <source>
        <dbReference type="PROSITE" id="PS50113"/>
    </source>
</evidence>
<keyword evidence="3" id="KW-0175">Coiled coil</keyword>
<comment type="catalytic activity">
    <reaction evidence="1">
        <text>ATP + protein L-histidine = ADP + protein N-phospho-L-histidine.</text>
        <dbReference type="EC" id="2.7.13.3"/>
    </reaction>
</comment>
<proteinExistence type="predicted"/>
<dbReference type="Pfam" id="PF03924">
    <property type="entry name" value="CHASE"/>
    <property type="match status" value="1"/>
</dbReference>
<dbReference type="SUPFAM" id="SSF55874">
    <property type="entry name" value="ATPase domain of HSP90 chaperone/DNA topoisomerase II/histidine kinase"/>
    <property type="match status" value="1"/>
</dbReference>
<dbReference type="Gene3D" id="3.30.450.20">
    <property type="entry name" value="PAS domain"/>
    <property type="match status" value="3"/>
</dbReference>
<evidence type="ECO:0000256" key="2">
    <source>
        <dbReference type="ARBA" id="ARBA00012438"/>
    </source>
</evidence>
<dbReference type="InterPro" id="IPR006189">
    <property type="entry name" value="CHASE_dom"/>
</dbReference>
<dbReference type="Pfam" id="PF12860">
    <property type="entry name" value="PAS_7"/>
    <property type="match status" value="2"/>
</dbReference>
<accession>A0A974SRZ2</accession>
<dbReference type="PANTHER" id="PTHR43065">
    <property type="entry name" value="SENSOR HISTIDINE KINASE"/>
    <property type="match status" value="1"/>
</dbReference>
<evidence type="ECO:0000313" key="8">
    <source>
        <dbReference type="EMBL" id="QRJ65233.1"/>
    </source>
</evidence>
<dbReference type="Pfam" id="PF02518">
    <property type="entry name" value="HATPase_c"/>
    <property type="match status" value="1"/>
</dbReference>
<dbReference type="InterPro" id="IPR036890">
    <property type="entry name" value="HATPase_C_sf"/>
</dbReference>
<keyword evidence="9" id="KW-1185">Reference proteome</keyword>
<dbReference type="AlphaFoldDB" id="A0A974SRZ2"/>
<evidence type="ECO:0000256" key="3">
    <source>
        <dbReference type="SAM" id="Coils"/>
    </source>
</evidence>
<evidence type="ECO:0000259" key="7">
    <source>
        <dbReference type="PROSITE" id="PS50839"/>
    </source>
</evidence>
<reference evidence="8" key="1">
    <citation type="submission" date="2020-11" db="EMBL/GenBank/DDBJ databases">
        <title>Azospira restricta DSM 18626 genome sequence.</title>
        <authorList>
            <person name="Moe W.M."/>
        </authorList>
    </citation>
    <scope>NUCLEOTIDE SEQUENCE</scope>
    <source>
        <strain evidence="8">DSM 18626</strain>
    </source>
</reference>
<dbReference type="InterPro" id="IPR035965">
    <property type="entry name" value="PAS-like_dom_sf"/>
</dbReference>
<dbReference type="SMART" id="SM00091">
    <property type="entry name" value="PAS"/>
    <property type="match status" value="3"/>
</dbReference>
<evidence type="ECO:0000256" key="4">
    <source>
        <dbReference type="SAM" id="Phobius"/>
    </source>
</evidence>
<name>A0A974SRZ2_9RHOO</name>
<dbReference type="InterPro" id="IPR000014">
    <property type="entry name" value="PAS"/>
</dbReference>
<dbReference type="InterPro" id="IPR000700">
    <property type="entry name" value="PAS-assoc_C"/>
</dbReference>
<dbReference type="InterPro" id="IPR013656">
    <property type="entry name" value="PAS_4"/>
</dbReference>
<dbReference type="SMART" id="SM00387">
    <property type="entry name" value="HATPase_c"/>
    <property type="match status" value="1"/>
</dbReference>
<dbReference type="SMART" id="SM01079">
    <property type="entry name" value="CHASE"/>
    <property type="match status" value="1"/>
</dbReference>
<dbReference type="InterPro" id="IPR004358">
    <property type="entry name" value="Sig_transdc_His_kin-like_C"/>
</dbReference>
<dbReference type="Pfam" id="PF08448">
    <property type="entry name" value="PAS_4"/>
    <property type="match status" value="1"/>
</dbReference>
<feature type="domain" description="PAC" evidence="6">
    <location>
        <begin position="388"/>
        <end position="438"/>
    </location>
</feature>
<dbReference type="PROSITE" id="PS50113">
    <property type="entry name" value="PAC"/>
    <property type="match status" value="1"/>
</dbReference>
<dbReference type="Gene3D" id="1.10.287.130">
    <property type="match status" value="1"/>
</dbReference>
<feature type="coiled-coil region" evidence="3">
    <location>
        <begin position="557"/>
        <end position="595"/>
    </location>
</feature>
<dbReference type="SUPFAM" id="SSF55785">
    <property type="entry name" value="PYP-like sensor domain (PAS domain)"/>
    <property type="match status" value="3"/>
</dbReference>
<gene>
    <name evidence="8" type="ORF">IWH25_07850</name>
</gene>
<feature type="domain" description="CHASE" evidence="7">
    <location>
        <begin position="122"/>
        <end position="212"/>
    </location>
</feature>
<dbReference type="GO" id="GO:0004673">
    <property type="term" value="F:protein histidine kinase activity"/>
    <property type="evidence" value="ECO:0007669"/>
    <property type="project" value="UniProtKB-EC"/>
</dbReference>
<keyword evidence="4" id="KW-0472">Membrane</keyword>
<dbReference type="EC" id="2.7.13.3" evidence="2"/>
<dbReference type="NCBIfam" id="TIGR00229">
    <property type="entry name" value="sensory_box"/>
    <property type="match status" value="1"/>
</dbReference>
<keyword evidence="4" id="KW-1133">Transmembrane helix</keyword>
<dbReference type="RefSeq" id="WP_203388759.1">
    <property type="nucleotide sequence ID" value="NZ_CP064781.1"/>
</dbReference>
<feature type="domain" description="Histidine kinase" evidence="5">
    <location>
        <begin position="737"/>
        <end position="969"/>
    </location>
</feature>
<dbReference type="PROSITE" id="PS50839">
    <property type="entry name" value="CHASE"/>
    <property type="match status" value="1"/>
</dbReference>
<sequence>MERGADGDSARSAPATGRPRRDWLLPGVAAAFLIAALFSTGVVVVVQEVRRHEAEGRAWQLASAVAHDFAERLDRSLSASYALATLVRQGQGRIENFDALATEMIRVYGGISALQLAPGGTITQVSPLAGNEAALGFSPLNDPKQGPETRRVIAERRLGLTGPFELRQGGVGVVGRHPIFLPDEQGREQFWGLTQVLIRIPDLLAATRVNALVEGGYAYELWRFRPDDGSRHVFASSGGNLAGRPVEVQIPVPNGHWTLSIAPVRGWLAPLDIAVGGVSVIVFSLLVAFAVYLLLRQPHLLRREVERQTEALRASEAQYRALFDNNPLPMVVYEPRRQFILDANRAFLAGYGFAAETLRAMRLPDLYPEEERSRLADYFAELSPGLQRCGEWHLRGKDGRVVDAEVTVLDVVYEGRRARLMLAEDITERKRAEAALRLQNSWLKSVLTHFPGGVSVVDKNLRLVEWNEEFRRLLDFPREMFTAEPCTIEDFVRYNALRGEYGDVDPDAYVAAAMERVRQNVPHHFERTRPDGTVLEVRGTPLPDGGFVTSYTDITERKRAEARLLAANQRYEELNAELEARVAERTQRLAAEVEERRLAEAAVRQSAEWLREIIDTMASGILLWDHAQRLAAWNEAFKRLYPHSTDLLRVGVHRDELRRGMEERGDVLRSDDAGSDWERIGEWERVLPDGRIVRIERLATSEGGRLVLQTDITDLRRTKEVLARNERMASLGNLVAGIAHEINTPIGNALMVASAMGHRIAEFDAALASGPLRRSVLDAFVNSVRESDDLLERNLLRAANLIQNFKQVAVDQTSDRRREFDLATVLEEVRMTLLPRLKHSPYRLDLESEVGLRLDSYPGALGQIVTNLVENALLHAFDGREAGLIRVRARALPDARVEIVFADDGNGIPAELLPRVFDPFFTTRLGKGGSGLGLSIVLNLVRDLLGGDIVVASMLGEGTRFTITLPQKAPLQADAAA</sequence>
<dbReference type="InterPro" id="IPR005467">
    <property type="entry name" value="His_kinase_dom"/>
</dbReference>
<evidence type="ECO:0000313" key="9">
    <source>
        <dbReference type="Proteomes" id="UP000663444"/>
    </source>
</evidence>
<dbReference type="CDD" id="cd00130">
    <property type="entry name" value="PAS"/>
    <property type="match status" value="1"/>
</dbReference>
<dbReference type="PRINTS" id="PR00344">
    <property type="entry name" value="BCTRLSENSOR"/>
</dbReference>
<dbReference type="PROSITE" id="PS50109">
    <property type="entry name" value="HIS_KIN"/>
    <property type="match status" value="1"/>
</dbReference>
<organism evidence="8 9">
    <name type="scientific">Azospira restricta</name>
    <dbReference type="NCBI Taxonomy" id="404405"/>
    <lineage>
        <taxon>Bacteria</taxon>
        <taxon>Pseudomonadati</taxon>
        <taxon>Pseudomonadota</taxon>
        <taxon>Betaproteobacteria</taxon>
        <taxon>Rhodocyclales</taxon>
        <taxon>Rhodocyclaceae</taxon>
        <taxon>Azospira</taxon>
    </lineage>
</organism>
<feature type="transmembrane region" description="Helical" evidence="4">
    <location>
        <begin position="273"/>
        <end position="295"/>
    </location>
</feature>
<dbReference type="EMBL" id="CP064781">
    <property type="protein sequence ID" value="QRJ65233.1"/>
    <property type="molecule type" value="Genomic_DNA"/>
</dbReference>
<keyword evidence="4" id="KW-0812">Transmembrane</keyword>
<dbReference type="Gene3D" id="3.30.565.10">
    <property type="entry name" value="Histidine kinase-like ATPase, C-terminal domain"/>
    <property type="match status" value="1"/>
</dbReference>
<dbReference type="Proteomes" id="UP000663444">
    <property type="component" value="Chromosome"/>
</dbReference>
<evidence type="ECO:0000259" key="5">
    <source>
        <dbReference type="PROSITE" id="PS50109"/>
    </source>
</evidence>
<dbReference type="PANTHER" id="PTHR43065:SF47">
    <property type="match status" value="1"/>
</dbReference>
<dbReference type="InterPro" id="IPR003594">
    <property type="entry name" value="HATPase_dom"/>
</dbReference>
<protein>
    <recommendedName>
        <fullName evidence="2">histidine kinase</fullName>
        <ecNumber evidence="2">2.7.13.3</ecNumber>
    </recommendedName>
</protein>
<dbReference type="KEGG" id="ares:IWH25_07850"/>
<evidence type="ECO:0000256" key="1">
    <source>
        <dbReference type="ARBA" id="ARBA00000085"/>
    </source>
</evidence>
<feature type="transmembrane region" description="Helical" evidence="4">
    <location>
        <begin position="23"/>
        <end position="46"/>
    </location>
</feature>